<comment type="caution">
    <text evidence="2">The sequence shown here is derived from an EMBL/GenBank/DDBJ whole genome shotgun (WGS) entry which is preliminary data.</text>
</comment>
<dbReference type="Pfam" id="PF13453">
    <property type="entry name" value="Zn_ribbon_TFIIB"/>
    <property type="match status" value="1"/>
</dbReference>
<dbReference type="AlphaFoldDB" id="A0A9D7SGE5"/>
<gene>
    <name evidence="2" type="ORF">IPP58_04515</name>
</gene>
<sequence length="56" mass="6140">MHCPKCGSTLQEIEYRGVRIDQCPGCQGVFLDAGELEQVAQKEPGGFFGTLGRLLR</sequence>
<protein>
    <submittedName>
        <fullName evidence="2">Zf-TFIIB domain-containing protein</fullName>
    </submittedName>
</protein>
<name>A0A9D7SGE5_9BACT</name>
<dbReference type="Proteomes" id="UP000886657">
    <property type="component" value="Unassembled WGS sequence"/>
</dbReference>
<reference evidence="2" key="1">
    <citation type="submission" date="2020-10" db="EMBL/GenBank/DDBJ databases">
        <title>Connecting structure to function with the recovery of over 1000 high-quality activated sludge metagenome-assembled genomes encoding full-length rRNA genes using long-read sequencing.</title>
        <authorList>
            <person name="Singleton C.M."/>
            <person name="Petriglieri F."/>
            <person name="Kristensen J.M."/>
            <person name="Kirkegaard R.H."/>
            <person name="Michaelsen T.Y."/>
            <person name="Andersen M.H."/>
            <person name="Karst S.M."/>
            <person name="Dueholm M.S."/>
            <person name="Nielsen P.H."/>
            <person name="Albertsen M."/>
        </authorList>
    </citation>
    <scope>NUCLEOTIDE SEQUENCE</scope>
    <source>
        <strain evidence="2">Skiv_18-Q3-R9-52_MAXAC.067</strain>
    </source>
</reference>
<dbReference type="EMBL" id="JADKIO010000005">
    <property type="protein sequence ID" value="MBK9795748.1"/>
    <property type="molecule type" value="Genomic_DNA"/>
</dbReference>
<dbReference type="InterPro" id="IPR027392">
    <property type="entry name" value="TF_Znf"/>
</dbReference>
<evidence type="ECO:0000313" key="3">
    <source>
        <dbReference type="Proteomes" id="UP000886657"/>
    </source>
</evidence>
<feature type="domain" description="Transcription factor zinc-finger" evidence="1">
    <location>
        <begin position="2"/>
        <end position="41"/>
    </location>
</feature>
<evidence type="ECO:0000259" key="1">
    <source>
        <dbReference type="Pfam" id="PF13453"/>
    </source>
</evidence>
<proteinExistence type="predicted"/>
<organism evidence="2 3">
    <name type="scientific">Candidatus Geothrix skivensis</name>
    <dbReference type="NCBI Taxonomy" id="2954439"/>
    <lineage>
        <taxon>Bacteria</taxon>
        <taxon>Pseudomonadati</taxon>
        <taxon>Acidobacteriota</taxon>
        <taxon>Holophagae</taxon>
        <taxon>Holophagales</taxon>
        <taxon>Holophagaceae</taxon>
        <taxon>Geothrix</taxon>
    </lineage>
</organism>
<evidence type="ECO:0000313" key="2">
    <source>
        <dbReference type="EMBL" id="MBK9795748.1"/>
    </source>
</evidence>
<accession>A0A9D7SGE5</accession>